<evidence type="ECO:0000313" key="4">
    <source>
        <dbReference type="EMBL" id="GAA2469652.1"/>
    </source>
</evidence>
<dbReference type="PROSITE" id="PS50977">
    <property type="entry name" value="HTH_TETR_2"/>
    <property type="match status" value="1"/>
</dbReference>
<keyword evidence="5" id="KW-1185">Reference proteome</keyword>
<dbReference type="Gene3D" id="1.10.10.60">
    <property type="entry name" value="Homeodomain-like"/>
    <property type="match status" value="1"/>
</dbReference>
<feature type="domain" description="HTH tetR-type" evidence="3">
    <location>
        <begin position="15"/>
        <end position="75"/>
    </location>
</feature>
<dbReference type="EMBL" id="BAAATA010000001">
    <property type="protein sequence ID" value="GAA2469652.1"/>
    <property type="molecule type" value="Genomic_DNA"/>
</dbReference>
<dbReference type="InterPro" id="IPR041490">
    <property type="entry name" value="KstR2_TetR_C"/>
</dbReference>
<evidence type="ECO:0000313" key="5">
    <source>
        <dbReference type="Proteomes" id="UP001501358"/>
    </source>
</evidence>
<dbReference type="SUPFAM" id="SSF48498">
    <property type="entry name" value="Tetracyclin repressor-like, C-terminal domain"/>
    <property type="match status" value="1"/>
</dbReference>
<dbReference type="PRINTS" id="PR00455">
    <property type="entry name" value="HTHTETR"/>
</dbReference>
<dbReference type="InterPro" id="IPR001647">
    <property type="entry name" value="HTH_TetR"/>
</dbReference>
<dbReference type="InterPro" id="IPR009057">
    <property type="entry name" value="Homeodomain-like_sf"/>
</dbReference>
<evidence type="ECO:0000259" key="3">
    <source>
        <dbReference type="PROSITE" id="PS50977"/>
    </source>
</evidence>
<evidence type="ECO:0000256" key="1">
    <source>
        <dbReference type="ARBA" id="ARBA00023125"/>
    </source>
</evidence>
<reference evidence="4 5" key="1">
    <citation type="journal article" date="2019" name="Int. J. Syst. Evol. Microbiol.">
        <title>The Global Catalogue of Microorganisms (GCM) 10K type strain sequencing project: providing services to taxonomists for standard genome sequencing and annotation.</title>
        <authorList>
            <consortium name="The Broad Institute Genomics Platform"/>
            <consortium name="The Broad Institute Genome Sequencing Center for Infectious Disease"/>
            <person name="Wu L."/>
            <person name="Ma J."/>
        </authorList>
    </citation>
    <scope>NUCLEOTIDE SEQUENCE [LARGE SCALE GENOMIC DNA]</scope>
    <source>
        <strain evidence="4 5">JCM 6307</strain>
    </source>
</reference>
<dbReference type="InterPro" id="IPR036271">
    <property type="entry name" value="Tet_transcr_reg_TetR-rel_C_sf"/>
</dbReference>
<accession>A0ABN3KQV7</accession>
<dbReference type="Gene3D" id="1.10.357.10">
    <property type="entry name" value="Tetracycline Repressor, domain 2"/>
    <property type="match status" value="1"/>
</dbReference>
<protein>
    <submittedName>
        <fullName evidence="4">TetR/AcrR family transcriptional regulator</fullName>
    </submittedName>
</protein>
<name>A0ABN3KQV7_9ACTN</name>
<proteinExistence type="predicted"/>
<organism evidence="4 5">
    <name type="scientific">Streptomyces thermolineatus</name>
    <dbReference type="NCBI Taxonomy" id="44033"/>
    <lineage>
        <taxon>Bacteria</taxon>
        <taxon>Bacillati</taxon>
        <taxon>Actinomycetota</taxon>
        <taxon>Actinomycetes</taxon>
        <taxon>Kitasatosporales</taxon>
        <taxon>Streptomycetaceae</taxon>
        <taxon>Streptomyces</taxon>
    </lineage>
</organism>
<dbReference type="Proteomes" id="UP001501358">
    <property type="component" value="Unassembled WGS sequence"/>
</dbReference>
<sequence length="211" mass="22897">MTAPAAAPAPATARTTGQQVIIDAARREFGERGYDAVSVRDIAARAGVSLSALYHYYPGKQALLEGIVEAGLRSYDTACAAALGAAGDDPARRLAALVAATVRYRAQQQVDSSIVFSETRSVSEEFRARHSRQLREATGRFQRAIADGIEAGVFNPRWPDDARRAVIAMCNAVAEWYRPGGELTVDDLVTRYVNLAFTLVEYRPTAPPFSF</sequence>
<dbReference type="Pfam" id="PF00440">
    <property type="entry name" value="TetR_N"/>
    <property type="match status" value="1"/>
</dbReference>
<feature type="DNA-binding region" description="H-T-H motif" evidence="2">
    <location>
        <begin position="38"/>
        <end position="57"/>
    </location>
</feature>
<dbReference type="SUPFAM" id="SSF46689">
    <property type="entry name" value="Homeodomain-like"/>
    <property type="match status" value="1"/>
</dbReference>
<dbReference type="Pfam" id="PF17932">
    <property type="entry name" value="TetR_C_24"/>
    <property type="match status" value="1"/>
</dbReference>
<gene>
    <name evidence="4" type="ORF">GCM10010406_01300</name>
</gene>
<dbReference type="PANTHER" id="PTHR30055:SF237">
    <property type="entry name" value="TRANSCRIPTIONAL REPRESSOR MCE3R"/>
    <property type="match status" value="1"/>
</dbReference>
<keyword evidence="1 2" id="KW-0238">DNA-binding</keyword>
<evidence type="ECO:0000256" key="2">
    <source>
        <dbReference type="PROSITE-ProRule" id="PRU00335"/>
    </source>
</evidence>
<dbReference type="PANTHER" id="PTHR30055">
    <property type="entry name" value="HTH-TYPE TRANSCRIPTIONAL REGULATOR RUTR"/>
    <property type="match status" value="1"/>
</dbReference>
<comment type="caution">
    <text evidence="4">The sequence shown here is derived from an EMBL/GenBank/DDBJ whole genome shotgun (WGS) entry which is preliminary data.</text>
</comment>
<dbReference type="InterPro" id="IPR050109">
    <property type="entry name" value="HTH-type_TetR-like_transc_reg"/>
</dbReference>